<sequence length="138" mass="13583">MSESISPAIAHPTAPDGRLMRVGYAVAASLSVLTIAVLAMPHAVANKVASAFGVDLGGSGKVNPIGLLDTILKPASGSGQTEIKQLVTAGVALIIFAAFCFAAWGIGGTLMGHRGGVGRAIGAVAVLVALVAIVGIIA</sequence>
<accession>A0A6J7GMN0</accession>
<dbReference type="EMBL" id="CAFBMK010000034">
    <property type="protein sequence ID" value="CAB4905600.1"/>
    <property type="molecule type" value="Genomic_DNA"/>
</dbReference>
<protein>
    <submittedName>
        <fullName evidence="2">Unannotated protein</fullName>
    </submittedName>
</protein>
<evidence type="ECO:0000256" key="1">
    <source>
        <dbReference type="SAM" id="Phobius"/>
    </source>
</evidence>
<keyword evidence="1" id="KW-1133">Transmembrane helix</keyword>
<feature type="transmembrane region" description="Helical" evidence="1">
    <location>
        <begin position="22"/>
        <end position="40"/>
    </location>
</feature>
<name>A0A6J7GMN0_9ZZZZ</name>
<keyword evidence="1" id="KW-0472">Membrane</keyword>
<keyword evidence="1" id="KW-0812">Transmembrane</keyword>
<feature type="transmembrane region" description="Helical" evidence="1">
    <location>
        <begin position="118"/>
        <end position="137"/>
    </location>
</feature>
<dbReference type="AlphaFoldDB" id="A0A6J7GMN0"/>
<gene>
    <name evidence="2" type="ORF">UFOPK3564_00859</name>
</gene>
<evidence type="ECO:0000313" key="2">
    <source>
        <dbReference type="EMBL" id="CAB4905600.1"/>
    </source>
</evidence>
<reference evidence="2" key="1">
    <citation type="submission" date="2020-05" db="EMBL/GenBank/DDBJ databases">
        <authorList>
            <person name="Chiriac C."/>
            <person name="Salcher M."/>
            <person name="Ghai R."/>
            <person name="Kavagutti S V."/>
        </authorList>
    </citation>
    <scope>NUCLEOTIDE SEQUENCE</scope>
</reference>
<organism evidence="2">
    <name type="scientific">freshwater metagenome</name>
    <dbReference type="NCBI Taxonomy" id="449393"/>
    <lineage>
        <taxon>unclassified sequences</taxon>
        <taxon>metagenomes</taxon>
        <taxon>ecological metagenomes</taxon>
    </lineage>
</organism>
<proteinExistence type="predicted"/>
<feature type="transmembrane region" description="Helical" evidence="1">
    <location>
        <begin position="86"/>
        <end position="106"/>
    </location>
</feature>